<dbReference type="SUPFAM" id="SSF47384">
    <property type="entry name" value="Homodimeric domain of signal transducing histidine kinase"/>
    <property type="match status" value="1"/>
</dbReference>
<feature type="domain" description="PAC" evidence="8">
    <location>
        <begin position="202"/>
        <end position="253"/>
    </location>
</feature>
<dbReference type="InterPro" id="IPR004358">
    <property type="entry name" value="Sig_transdc_His_kin-like_C"/>
</dbReference>
<feature type="domain" description="PAC" evidence="8">
    <location>
        <begin position="587"/>
        <end position="642"/>
    </location>
</feature>
<dbReference type="Gene3D" id="3.30.565.10">
    <property type="entry name" value="Histidine kinase-like ATPase, C-terminal domain"/>
    <property type="match status" value="1"/>
</dbReference>
<sequence>MFTDDTSLSDRLDDAQRRLASCEARCRNILRGCVFGVVFLGREGGLRYANPAAEAILGPAPAPGELEALLAALPKGELPLSRGEETVWLEVTGSRSEWEGGEAWFVTLADITARRRAAAELATSQERLEHALDAAGMGSCDMDAASGEGVWTRQHFLILGYPDPQQRSAPASMAQWQQLIVGEDRGRVGWELEQARRDGAPFHSEHRIRRLQNGEPLWVSVNGRFVQSGAGARFIGVIFDISQRRRAEEELRRSELHYRLLFETVPQGIVFQDAQGRITSMNPAAEAIVGRSASELVGKRAEELEIVVLHPDGSPLPVAEHPSLRALRGALSVPGVEMWVHNRRENAYRYLVVTAVPQFRPGEAAPFQVYTMLQDVTEQKRAKERLVESESRFRWLFESDLIAIYFWDTEGRITEANQAFCSMLGYSRDECRAGRMTWHEVTDPESHPADERALHEMERHRFCPPYEKVFLSPKDGRRVPALVAAALMAGSQTEGIAYAVDLTELKRVEEALRRSETTLKLAIEATGLGTYDYNPETGTLHWSEIARRHYQVPAGAETDFDFFIGRVHPDDRPRIAELVRRALLPEQGGAFDAIYRIVVDGKERILSARGKTTFDEQGRAVRMVGTCLDVTEILQTEKSLKEETARRLLAVEELQRQERLLLDQSRLAAMGEMLGNIAHQWRQPLNTLALIIQEVPRFYQGGLFSKRYLDQSVARAMQVISSLSQMIDGFRSFIQPDVERVPFAAAVEVARAVALAEAAFDLLRNRILVDVDPQAVIVGYPNEYSQVILNILANAKDAFVERQVSQPVVRIRLFREGGRVVLTIADNAGGIPNEIIGRIFDPYFTTKGPTQGTGIGLFMSKTIVERHMDGTLRARNLADGAEFRIEV</sequence>
<proteinExistence type="predicted"/>
<feature type="domain" description="Histidine kinase" evidence="6">
    <location>
        <begin position="676"/>
        <end position="887"/>
    </location>
</feature>
<accession>A0A8J7JJY6</accession>
<comment type="caution">
    <text evidence="9">The sequence shown here is derived from an EMBL/GenBank/DDBJ whole genome shotgun (WGS) entry which is preliminary data.</text>
</comment>
<dbReference type="InterPro" id="IPR005467">
    <property type="entry name" value="His_kinase_dom"/>
</dbReference>
<comment type="catalytic activity">
    <reaction evidence="1">
        <text>ATP + protein L-histidine = ADP + protein N-phospho-L-histidine.</text>
        <dbReference type="EC" id="2.7.13.3"/>
    </reaction>
</comment>
<keyword evidence="10" id="KW-1185">Reference proteome</keyword>
<dbReference type="EMBL" id="JAEMHM010000001">
    <property type="protein sequence ID" value="MBJ6723395.1"/>
    <property type="molecule type" value="Genomic_DNA"/>
</dbReference>
<feature type="domain" description="PAS" evidence="7">
    <location>
        <begin position="254"/>
        <end position="312"/>
    </location>
</feature>
<reference evidence="9" key="1">
    <citation type="submission" date="2020-12" db="EMBL/GenBank/DDBJ databases">
        <title>Geomonas sp. Red875, isolated from river sediment.</title>
        <authorList>
            <person name="Xu Z."/>
            <person name="Zhang Z."/>
            <person name="Masuda Y."/>
            <person name="Itoh H."/>
            <person name="Senoo K."/>
        </authorList>
    </citation>
    <scope>NUCLEOTIDE SEQUENCE</scope>
    <source>
        <strain evidence="9">Red875</strain>
    </source>
</reference>
<dbReference type="PANTHER" id="PTHR43304">
    <property type="entry name" value="PHYTOCHROME-LIKE PROTEIN CPH1"/>
    <property type="match status" value="1"/>
</dbReference>
<dbReference type="EC" id="2.7.13.3" evidence="2"/>
<feature type="domain" description="PAS" evidence="7">
    <location>
        <begin position="389"/>
        <end position="461"/>
    </location>
</feature>
<dbReference type="InterPro" id="IPR052162">
    <property type="entry name" value="Sensor_kinase/Photoreceptor"/>
</dbReference>
<keyword evidence="3" id="KW-0597">Phosphoprotein</keyword>
<dbReference type="InterPro" id="IPR003594">
    <property type="entry name" value="HATPase_dom"/>
</dbReference>
<dbReference type="InterPro" id="IPR036890">
    <property type="entry name" value="HATPase_C_sf"/>
</dbReference>
<dbReference type="CDD" id="cd00130">
    <property type="entry name" value="PAS"/>
    <property type="match status" value="3"/>
</dbReference>
<dbReference type="Gene3D" id="3.30.450.20">
    <property type="entry name" value="PAS domain"/>
    <property type="match status" value="4"/>
</dbReference>
<dbReference type="Gene3D" id="1.10.287.130">
    <property type="match status" value="1"/>
</dbReference>
<evidence type="ECO:0000259" key="8">
    <source>
        <dbReference type="PROSITE" id="PS50113"/>
    </source>
</evidence>
<evidence type="ECO:0000256" key="2">
    <source>
        <dbReference type="ARBA" id="ARBA00012438"/>
    </source>
</evidence>
<evidence type="ECO:0000313" key="9">
    <source>
        <dbReference type="EMBL" id="MBJ6723395.1"/>
    </source>
</evidence>
<dbReference type="Gene3D" id="2.10.70.100">
    <property type="match status" value="1"/>
</dbReference>
<dbReference type="Pfam" id="PF02518">
    <property type="entry name" value="HATPase_c"/>
    <property type="match status" value="1"/>
</dbReference>
<evidence type="ECO:0000256" key="5">
    <source>
        <dbReference type="ARBA" id="ARBA00022777"/>
    </source>
</evidence>
<dbReference type="PROSITE" id="PS50109">
    <property type="entry name" value="HIS_KIN"/>
    <property type="match status" value="1"/>
</dbReference>
<dbReference type="InterPro" id="IPR035965">
    <property type="entry name" value="PAS-like_dom_sf"/>
</dbReference>
<evidence type="ECO:0000259" key="6">
    <source>
        <dbReference type="PROSITE" id="PS50109"/>
    </source>
</evidence>
<evidence type="ECO:0000256" key="1">
    <source>
        <dbReference type="ARBA" id="ARBA00000085"/>
    </source>
</evidence>
<dbReference type="InterPro" id="IPR000700">
    <property type="entry name" value="PAS-assoc_C"/>
</dbReference>
<organism evidence="9 10">
    <name type="scientific">Geomesophilobacter sediminis</name>
    <dbReference type="NCBI Taxonomy" id="2798584"/>
    <lineage>
        <taxon>Bacteria</taxon>
        <taxon>Pseudomonadati</taxon>
        <taxon>Thermodesulfobacteriota</taxon>
        <taxon>Desulfuromonadia</taxon>
        <taxon>Geobacterales</taxon>
        <taxon>Geobacteraceae</taxon>
        <taxon>Geomesophilobacter</taxon>
    </lineage>
</organism>
<dbReference type="RefSeq" id="WP_199382224.1">
    <property type="nucleotide sequence ID" value="NZ_JAEMHM010000001.1"/>
</dbReference>
<evidence type="ECO:0000256" key="4">
    <source>
        <dbReference type="ARBA" id="ARBA00022679"/>
    </source>
</evidence>
<dbReference type="InterPro" id="IPR000014">
    <property type="entry name" value="PAS"/>
</dbReference>
<gene>
    <name evidence="9" type="ORF">JFN93_01625</name>
</gene>
<dbReference type="InterPro" id="IPR013655">
    <property type="entry name" value="PAS_fold_3"/>
</dbReference>
<evidence type="ECO:0000313" key="10">
    <source>
        <dbReference type="Proteomes" id="UP000636888"/>
    </source>
</evidence>
<dbReference type="PROSITE" id="PS50113">
    <property type="entry name" value="PAC"/>
    <property type="match status" value="2"/>
</dbReference>
<dbReference type="NCBIfam" id="TIGR00229">
    <property type="entry name" value="sensory_box"/>
    <property type="match status" value="3"/>
</dbReference>
<dbReference type="PANTHER" id="PTHR43304:SF1">
    <property type="entry name" value="PAC DOMAIN-CONTAINING PROTEIN"/>
    <property type="match status" value="1"/>
</dbReference>
<dbReference type="InterPro" id="IPR036097">
    <property type="entry name" value="HisK_dim/P_sf"/>
</dbReference>
<evidence type="ECO:0000259" key="7">
    <source>
        <dbReference type="PROSITE" id="PS50112"/>
    </source>
</evidence>
<dbReference type="GO" id="GO:0000155">
    <property type="term" value="F:phosphorelay sensor kinase activity"/>
    <property type="evidence" value="ECO:0007669"/>
    <property type="project" value="InterPro"/>
</dbReference>
<dbReference type="Proteomes" id="UP000636888">
    <property type="component" value="Unassembled WGS sequence"/>
</dbReference>
<keyword evidence="4" id="KW-0808">Transferase</keyword>
<name>A0A8J7JJY6_9BACT</name>
<dbReference type="SUPFAM" id="SSF55785">
    <property type="entry name" value="PYP-like sensor domain (PAS domain)"/>
    <property type="match status" value="5"/>
</dbReference>
<dbReference type="AlphaFoldDB" id="A0A8J7JJY6"/>
<keyword evidence="5" id="KW-0418">Kinase</keyword>
<evidence type="ECO:0000256" key="3">
    <source>
        <dbReference type="ARBA" id="ARBA00022553"/>
    </source>
</evidence>
<dbReference type="PROSITE" id="PS50112">
    <property type="entry name" value="PAS"/>
    <property type="match status" value="2"/>
</dbReference>
<dbReference type="Pfam" id="PF08447">
    <property type="entry name" value="PAS_3"/>
    <property type="match status" value="2"/>
</dbReference>
<dbReference type="SMART" id="SM00387">
    <property type="entry name" value="HATPase_c"/>
    <property type="match status" value="1"/>
</dbReference>
<dbReference type="Pfam" id="PF13426">
    <property type="entry name" value="PAS_9"/>
    <property type="match status" value="1"/>
</dbReference>
<dbReference type="SMART" id="SM00091">
    <property type="entry name" value="PAS"/>
    <property type="match status" value="4"/>
</dbReference>
<dbReference type="PRINTS" id="PR00344">
    <property type="entry name" value="BCTRLSENSOR"/>
</dbReference>
<dbReference type="SUPFAM" id="SSF55874">
    <property type="entry name" value="ATPase domain of HSP90 chaperone/DNA topoisomerase II/histidine kinase"/>
    <property type="match status" value="1"/>
</dbReference>
<dbReference type="Pfam" id="PF13188">
    <property type="entry name" value="PAS_8"/>
    <property type="match status" value="1"/>
</dbReference>
<protein>
    <recommendedName>
        <fullName evidence="2">histidine kinase</fullName>
        <ecNumber evidence="2">2.7.13.3</ecNumber>
    </recommendedName>
</protein>